<feature type="transmembrane region" description="Helical" evidence="8">
    <location>
        <begin position="177"/>
        <end position="194"/>
    </location>
</feature>
<evidence type="ECO:0000256" key="8">
    <source>
        <dbReference type="RuleBase" id="RU363041"/>
    </source>
</evidence>
<keyword evidence="10" id="KW-1185">Reference proteome</keyword>
<accession>A0ABS6F360</accession>
<feature type="transmembrane region" description="Helical" evidence="8">
    <location>
        <begin position="127"/>
        <end position="146"/>
    </location>
</feature>
<evidence type="ECO:0000256" key="3">
    <source>
        <dbReference type="ARBA" id="ARBA00022448"/>
    </source>
</evidence>
<comment type="subcellular location">
    <subcellularLocation>
        <location evidence="1 8">Cell membrane</location>
        <topology evidence="1 8">Multi-pass membrane protein</topology>
    </subcellularLocation>
</comment>
<organism evidence="9 10">
    <name type="scientific">Clostridium simiarum</name>
    <dbReference type="NCBI Taxonomy" id="2841506"/>
    <lineage>
        <taxon>Bacteria</taxon>
        <taxon>Bacillati</taxon>
        <taxon>Bacillota</taxon>
        <taxon>Clostridia</taxon>
        <taxon>Eubacteriales</taxon>
        <taxon>Clostridiaceae</taxon>
        <taxon>Clostridium</taxon>
    </lineage>
</organism>
<proteinExistence type="inferred from homology"/>
<keyword evidence="4 8" id="KW-1003">Cell membrane</keyword>
<sequence length="251" mass="27041">MWNLVFLCFAGFLASFVDSIAGGGGLISVPAFFIAGFPVHYALGTNKFAATTGSFTSSLKFALSGKVNFKLIKYIIPFTFIGAVLGVKTVLLISQDFLYPLVMALILFVGIYSLFSKTIGLENKFTGITKLNLFLGILLGFVIGFYDGFFGPGTGSFLIFGLISIFKFDFTHASGNAKFLNFVSNITSLLVFALEGKINYLYGIPIAIFMIIGATLGTKAALTKGSKLIKPIFVVMSLGVALKILIENYLL</sequence>
<feature type="transmembrane region" description="Helical" evidence="8">
    <location>
        <begin position="71"/>
        <end position="91"/>
    </location>
</feature>
<dbReference type="Proteomes" id="UP000736583">
    <property type="component" value="Unassembled WGS sequence"/>
</dbReference>
<evidence type="ECO:0000256" key="7">
    <source>
        <dbReference type="ARBA" id="ARBA00023136"/>
    </source>
</evidence>
<reference evidence="9 10" key="1">
    <citation type="submission" date="2021-06" db="EMBL/GenBank/DDBJ databases">
        <authorList>
            <person name="Sun Q."/>
            <person name="Li D."/>
        </authorList>
    </citation>
    <scope>NUCLEOTIDE SEQUENCE [LARGE SCALE GENOMIC DNA]</scope>
    <source>
        <strain evidence="9 10">MSJ-4</strain>
    </source>
</reference>
<dbReference type="InterPro" id="IPR002781">
    <property type="entry name" value="TM_pro_TauE-like"/>
</dbReference>
<keyword evidence="5 8" id="KW-0812">Transmembrane</keyword>
<evidence type="ECO:0000256" key="4">
    <source>
        <dbReference type="ARBA" id="ARBA00022475"/>
    </source>
</evidence>
<dbReference type="Pfam" id="PF01925">
    <property type="entry name" value="TauE"/>
    <property type="match status" value="1"/>
</dbReference>
<keyword evidence="3" id="KW-0813">Transport</keyword>
<feature type="transmembrane region" description="Helical" evidence="8">
    <location>
        <begin position="228"/>
        <end position="246"/>
    </location>
</feature>
<dbReference type="RefSeq" id="WP_216457469.1">
    <property type="nucleotide sequence ID" value="NZ_JAHLQL010000005.1"/>
</dbReference>
<feature type="transmembrane region" description="Helical" evidence="8">
    <location>
        <begin position="200"/>
        <end position="216"/>
    </location>
</feature>
<evidence type="ECO:0000256" key="5">
    <source>
        <dbReference type="ARBA" id="ARBA00022692"/>
    </source>
</evidence>
<keyword evidence="6 8" id="KW-1133">Transmembrane helix</keyword>
<evidence type="ECO:0000256" key="6">
    <source>
        <dbReference type="ARBA" id="ARBA00022989"/>
    </source>
</evidence>
<feature type="transmembrane region" description="Helical" evidence="8">
    <location>
        <begin position="29"/>
        <end position="50"/>
    </location>
</feature>
<dbReference type="PANTHER" id="PTHR30269:SF0">
    <property type="entry name" value="MEMBRANE TRANSPORTER PROTEIN YFCA-RELATED"/>
    <property type="match status" value="1"/>
</dbReference>
<evidence type="ECO:0000256" key="2">
    <source>
        <dbReference type="ARBA" id="ARBA00009142"/>
    </source>
</evidence>
<dbReference type="EMBL" id="JAHLQL010000005">
    <property type="protein sequence ID" value="MBU5592713.1"/>
    <property type="molecule type" value="Genomic_DNA"/>
</dbReference>
<comment type="caution">
    <text evidence="9">The sequence shown here is derived from an EMBL/GenBank/DDBJ whole genome shotgun (WGS) entry which is preliminary data.</text>
</comment>
<gene>
    <name evidence="9" type="ORF">KQI89_13235</name>
</gene>
<protein>
    <recommendedName>
        <fullName evidence="8">Probable membrane transporter protein</fullName>
    </recommendedName>
</protein>
<feature type="transmembrane region" description="Helical" evidence="8">
    <location>
        <begin position="97"/>
        <end position="115"/>
    </location>
</feature>
<dbReference type="InterPro" id="IPR052017">
    <property type="entry name" value="TSUP"/>
</dbReference>
<name>A0ABS6F360_9CLOT</name>
<comment type="similarity">
    <text evidence="2 8">Belongs to the 4-toluene sulfonate uptake permease (TSUP) (TC 2.A.102) family.</text>
</comment>
<evidence type="ECO:0000256" key="1">
    <source>
        <dbReference type="ARBA" id="ARBA00004651"/>
    </source>
</evidence>
<keyword evidence="7 8" id="KW-0472">Membrane</keyword>
<evidence type="ECO:0000313" key="9">
    <source>
        <dbReference type="EMBL" id="MBU5592713.1"/>
    </source>
</evidence>
<dbReference type="PANTHER" id="PTHR30269">
    <property type="entry name" value="TRANSMEMBRANE PROTEIN YFCA"/>
    <property type="match status" value="1"/>
</dbReference>
<evidence type="ECO:0000313" key="10">
    <source>
        <dbReference type="Proteomes" id="UP000736583"/>
    </source>
</evidence>